<dbReference type="EMBL" id="AGUE01000110">
    <property type="protein sequence ID" value="EHK99625.1"/>
    <property type="molecule type" value="Genomic_DNA"/>
</dbReference>
<gene>
    <name evidence="3" type="ORF">M7I_4499</name>
</gene>
<dbReference type="GO" id="GO:0003677">
    <property type="term" value="F:DNA binding"/>
    <property type="evidence" value="ECO:0007669"/>
    <property type="project" value="InterPro"/>
</dbReference>
<dbReference type="PANTHER" id="PTHR47431:SF4">
    <property type="entry name" value="ZN(II)2CYS6 TRANSCRIPTION FACTOR (EUROFUNG)"/>
    <property type="match status" value="1"/>
</dbReference>
<organism evidence="3 4">
    <name type="scientific">Glarea lozoyensis (strain ATCC 74030 / MF5533)</name>
    <dbReference type="NCBI Taxonomy" id="1104152"/>
    <lineage>
        <taxon>Eukaryota</taxon>
        <taxon>Fungi</taxon>
        <taxon>Dikarya</taxon>
        <taxon>Ascomycota</taxon>
        <taxon>Pezizomycotina</taxon>
        <taxon>Leotiomycetes</taxon>
        <taxon>Helotiales</taxon>
        <taxon>Helotiaceae</taxon>
        <taxon>Glarea</taxon>
    </lineage>
</organism>
<evidence type="ECO:0000259" key="2">
    <source>
        <dbReference type="Pfam" id="PF04082"/>
    </source>
</evidence>
<evidence type="ECO:0000313" key="4">
    <source>
        <dbReference type="Proteomes" id="UP000005446"/>
    </source>
</evidence>
<comment type="caution">
    <text evidence="3">The sequence shown here is derived from an EMBL/GenBank/DDBJ whole genome shotgun (WGS) entry which is preliminary data.</text>
</comment>
<dbReference type="CDD" id="cd12148">
    <property type="entry name" value="fungal_TF_MHR"/>
    <property type="match status" value="1"/>
</dbReference>
<dbReference type="GO" id="GO:0006351">
    <property type="term" value="P:DNA-templated transcription"/>
    <property type="evidence" value="ECO:0007669"/>
    <property type="project" value="InterPro"/>
</dbReference>
<keyword evidence="1" id="KW-0539">Nucleus</keyword>
<name>H0EPC5_GLAL7</name>
<protein>
    <recommendedName>
        <fullName evidence="2">Xylanolytic transcriptional activator regulatory domain-containing protein</fullName>
    </recommendedName>
</protein>
<reference evidence="3 4" key="1">
    <citation type="journal article" date="2012" name="Eukaryot. Cell">
        <title>Genome sequence of the fungus Glarea lozoyensis: the first genome sequence of a species from the Helotiaceae family.</title>
        <authorList>
            <person name="Youssar L."/>
            <person name="Gruening B.A."/>
            <person name="Erxleben A."/>
            <person name="Guenther S."/>
            <person name="Huettel W."/>
        </authorList>
    </citation>
    <scope>NUCLEOTIDE SEQUENCE [LARGE SCALE GENOMIC DNA]</scope>
    <source>
        <strain evidence="4">ATCC 74030 / MF5533</strain>
    </source>
</reference>
<accession>H0EPC5</accession>
<dbReference type="GO" id="GO:0008270">
    <property type="term" value="F:zinc ion binding"/>
    <property type="evidence" value="ECO:0007669"/>
    <property type="project" value="InterPro"/>
</dbReference>
<evidence type="ECO:0000256" key="1">
    <source>
        <dbReference type="ARBA" id="ARBA00023242"/>
    </source>
</evidence>
<dbReference type="HOGENOM" id="CLU_1610909_0_0_1"/>
<feature type="domain" description="Xylanolytic transcriptional activator regulatory" evidence="2">
    <location>
        <begin position="31"/>
        <end position="164"/>
    </location>
</feature>
<dbReference type="InParanoid" id="H0EPC5"/>
<dbReference type="InterPro" id="IPR007219">
    <property type="entry name" value="XnlR_reg_dom"/>
</dbReference>
<dbReference type="PANTHER" id="PTHR47431">
    <property type="entry name" value="ZN(II)2CYS6 TRANSCRIPTION FACTOR (EUROFUNG)-RELATED"/>
    <property type="match status" value="1"/>
</dbReference>
<keyword evidence="4" id="KW-1185">Reference proteome</keyword>
<dbReference type="Pfam" id="PF04082">
    <property type="entry name" value="Fungal_trans"/>
    <property type="match status" value="1"/>
</dbReference>
<dbReference type="Proteomes" id="UP000005446">
    <property type="component" value="Unassembled WGS sequence"/>
</dbReference>
<evidence type="ECO:0000313" key="3">
    <source>
        <dbReference type="EMBL" id="EHK99625.1"/>
    </source>
</evidence>
<dbReference type="OrthoDB" id="2399539at2759"/>
<proteinExistence type="predicted"/>
<sequence>MRGRERYEGSSPEGTIASASEIIDDGGHFVSRYFEFFHKAHPFILPRRQFLERVQSDPSSLDHLLRVLKYIGALYTPGPQTDTLRRLAHEKLTSHDLPSNGFSVQALLLFSIAIHCSDEYAAAEIYLDKAIDIALSIGLNTSDFALQNAENDAILAESWRRTWWK</sequence>
<dbReference type="AlphaFoldDB" id="H0EPC5"/>